<dbReference type="EMBL" id="LNIX01000032">
    <property type="protein sequence ID" value="OXA40825.1"/>
    <property type="molecule type" value="Genomic_DNA"/>
</dbReference>
<comment type="caution">
    <text evidence="2">The sequence shown here is derived from an EMBL/GenBank/DDBJ whole genome shotgun (WGS) entry which is preliminary data.</text>
</comment>
<gene>
    <name evidence="2" type="ORF">Fcan01_24553</name>
</gene>
<protein>
    <submittedName>
        <fullName evidence="2">Uncharacterized protein</fullName>
    </submittedName>
</protein>
<evidence type="ECO:0000313" key="2">
    <source>
        <dbReference type="EMBL" id="OXA40825.1"/>
    </source>
</evidence>
<evidence type="ECO:0000256" key="1">
    <source>
        <dbReference type="SAM" id="Phobius"/>
    </source>
</evidence>
<dbReference type="AlphaFoldDB" id="A0A226D5I8"/>
<evidence type="ECO:0000313" key="3">
    <source>
        <dbReference type="Proteomes" id="UP000198287"/>
    </source>
</evidence>
<keyword evidence="1" id="KW-0472">Membrane</keyword>
<feature type="transmembrane region" description="Helical" evidence="1">
    <location>
        <begin position="47"/>
        <end position="68"/>
    </location>
</feature>
<sequence length="115" mass="13229">MPSPELVKALGIYTTYFQKQVETAPIMWDTTTKRFYYVSSLDKVYTWIWNMLGIMPFFGLGSIVFVLGREFVVETKTIPLFNILGLILMGIVCGRGWHCGNDVRQGIRIQMERIA</sequence>
<keyword evidence="1" id="KW-0812">Transmembrane</keyword>
<name>A0A226D5I8_FOLCA</name>
<organism evidence="2 3">
    <name type="scientific">Folsomia candida</name>
    <name type="common">Springtail</name>
    <dbReference type="NCBI Taxonomy" id="158441"/>
    <lineage>
        <taxon>Eukaryota</taxon>
        <taxon>Metazoa</taxon>
        <taxon>Ecdysozoa</taxon>
        <taxon>Arthropoda</taxon>
        <taxon>Hexapoda</taxon>
        <taxon>Collembola</taxon>
        <taxon>Entomobryomorpha</taxon>
        <taxon>Isotomoidea</taxon>
        <taxon>Isotomidae</taxon>
        <taxon>Proisotominae</taxon>
        <taxon>Folsomia</taxon>
    </lineage>
</organism>
<reference evidence="2 3" key="1">
    <citation type="submission" date="2015-12" db="EMBL/GenBank/DDBJ databases">
        <title>The genome of Folsomia candida.</title>
        <authorList>
            <person name="Faddeeva A."/>
            <person name="Derks M.F."/>
            <person name="Anvar Y."/>
            <person name="Smit S."/>
            <person name="Van Straalen N."/>
            <person name="Roelofs D."/>
        </authorList>
    </citation>
    <scope>NUCLEOTIDE SEQUENCE [LARGE SCALE GENOMIC DNA]</scope>
    <source>
        <strain evidence="2 3">VU population</strain>
        <tissue evidence="2">Whole body</tissue>
    </source>
</reference>
<keyword evidence="1" id="KW-1133">Transmembrane helix</keyword>
<dbReference type="Proteomes" id="UP000198287">
    <property type="component" value="Unassembled WGS sequence"/>
</dbReference>
<accession>A0A226D5I8</accession>
<feature type="transmembrane region" description="Helical" evidence="1">
    <location>
        <begin position="80"/>
        <end position="98"/>
    </location>
</feature>
<proteinExistence type="predicted"/>
<keyword evidence="3" id="KW-1185">Reference proteome</keyword>